<evidence type="ECO:0000313" key="8">
    <source>
        <dbReference type="EMBL" id="CAB3263597.1"/>
    </source>
</evidence>
<dbReference type="Pfam" id="PF00625">
    <property type="entry name" value="Guanylate_kin"/>
    <property type="match status" value="1"/>
</dbReference>
<dbReference type="Gene3D" id="2.30.42.10">
    <property type="match status" value="6"/>
</dbReference>
<dbReference type="InterPro" id="IPR001202">
    <property type="entry name" value="WW_dom"/>
</dbReference>
<dbReference type="Pfam" id="PF00397">
    <property type="entry name" value="WW"/>
    <property type="match status" value="2"/>
</dbReference>
<dbReference type="InterPro" id="IPR008145">
    <property type="entry name" value="GK/Ca_channel_bsu"/>
</dbReference>
<feature type="domain" description="Guanylate kinase-like" evidence="6">
    <location>
        <begin position="103"/>
        <end position="183"/>
    </location>
</feature>
<dbReference type="SMART" id="SM00072">
    <property type="entry name" value="GuKc"/>
    <property type="match status" value="1"/>
</dbReference>
<dbReference type="InterPro" id="IPR008144">
    <property type="entry name" value="Guanylate_kin-like_dom"/>
</dbReference>
<dbReference type="CDD" id="cd00201">
    <property type="entry name" value="WW"/>
    <property type="match status" value="2"/>
</dbReference>
<dbReference type="PROSITE" id="PS50106">
    <property type="entry name" value="PDZ"/>
    <property type="match status" value="6"/>
</dbReference>
<dbReference type="FunFam" id="2.20.70.10:FF:000001">
    <property type="entry name" value="Membrane-associated guanylate kinase, WW and PDZ domain-containing protein 1"/>
    <property type="match status" value="1"/>
</dbReference>
<evidence type="ECO:0000256" key="3">
    <source>
        <dbReference type="ARBA" id="ARBA00023136"/>
    </source>
</evidence>
<comment type="subcellular location">
    <subcellularLocation>
        <location evidence="1">Membrane</location>
        <topology evidence="1">Peripheral membrane protein</topology>
    </subcellularLocation>
</comment>
<evidence type="ECO:0000256" key="2">
    <source>
        <dbReference type="ARBA" id="ARBA00022737"/>
    </source>
</evidence>
<dbReference type="SUPFAM" id="SSF50156">
    <property type="entry name" value="PDZ domain-like"/>
    <property type="match status" value="6"/>
</dbReference>
<feature type="region of interest" description="Disordered" evidence="4">
    <location>
        <begin position="1272"/>
        <end position="1344"/>
    </location>
</feature>
<dbReference type="SUPFAM" id="SSF52540">
    <property type="entry name" value="P-loop containing nucleoside triphosphate hydrolases"/>
    <property type="match status" value="1"/>
</dbReference>
<evidence type="ECO:0000259" key="6">
    <source>
        <dbReference type="PROSITE" id="PS50052"/>
    </source>
</evidence>
<dbReference type="InterPro" id="IPR036034">
    <property type="entry name" value="PDZ_sf"/>
</dbReference>
<dbReference type="CDD" id="cd06732">
    <property type="entry name" value="PDZ2_MAGI-1_3-like"/>
    <property type="match status" value="1"/>
</dbReference>
<feature type="compositionally biased region" description="Low complexity" evidence="4">
    <location>
        <begin position="1320"/>
        <end position="1331"/>
    </location>
</feature>
<dbReference type="PANTHER" id="PTHR10316:SF40">
    <property type="entry name" value="LD27118P"/>
    <property type="match status" value="1"/>
</dbReference>
<dbReference type="Pfam" id="PF00595">
    <property type="entry name" value="PDZ"/>
    <property type="match status" value="6"/>
</dbReference>
<dbReference type="InterPro" id="IPR020590">
    <property type="entry name" value="Guanylate_kinase_CS"/>
</dbReference>
<dbReference type="Gene3D" id="3.30.63.10">
    <property type="entry name" value="Guanylate Kinase phosphate binding domain"/>
    <property type="match status" value="1"/>
</dbReference>
<feature type="domain" description="PDZ" evidence="7">
    <location>
        <begin position="1057"/>
        <end position="1139"/>
    </location>
</feature>
<feature type="compositionally biased region" description="Polar residues" evidence="4">
    <location>
        <begin position="756"/>
        <end position="774"/>
    </location>
</feature>
<dbReference type="Gene3D" id="2.20.70.10">
    <property type="match status" value="2"/>
</dbReference>
<feature type="domain" description="PDZ" evidence="7">
    <location>
        <begin position="16"/>
        <end position="99"/>
    </location>
</feature>
<name>A0A6F9DJH1_9ASCI</name>
<dbReference type="EMBL" id="LR787735">
    <property type="protein sequence ID" value="CAB3263597.1"/>
    <property type="molecule type" value="mRNA"/>
</dbReference>
<dbReference type="GO" id="GO:0016020">
    <property type="term" value="C:membrane"/>
    <property type="evidence" value="ECO:0007669"/>
    <property type="project" value="UniProtKB-SubCell"/>
</dbReference>
<dbReference type="FunFam" id="3.30.63.10:FF:000003">
    <property type="entry name" value="Membrane-associated guanylate kinase, WW and PDZ domain-containing protein 3 isoform 1"/>
    <property type="match status" value="1"/>
</dbReference>
<feature type="region of interest" description="Disordered" evidence="4">
    <location>
        <begin position="364"/>
        <end position="422"/>
    </location>
</feature>
<dbReference type="PROSITE" id="PS01159">
    <property type="entry name" value="WW_DOMAIN_1"/>
    <property type="match status" value="2"/>
</dbReference>
<dbReference type="FunFam" id="2.30.42.10:FF:000005">
    <property type="entry name" value="Membrane associated guanylate kinase, WW and PDZ domain containing 1"/>
    <property type="match status" value="1"/>
</dbReference>
<dbReference type="CDD" id="cd06733">
    <property type="entry name" value="PDZ3_MAGI-1_3-like"/>
    <property type="match status" value="1"/>
</dbReference>
<feature type="region of interest" description="Disordered" evidence="4">
    <location>
        <begin position="746"/>
        <end position="774"/>
    </location>
</feature>
<feature type="domain" description="PDZ" evidence="7">
    <location>
        <begin position="830"/>
        <end position="912"/>
    </location>
</feature>
<dbReference type="InterPro" id="IPR001478">
    <property type="entry name" value="PDZ"/>
</dbReference>
<dbReference type="FunFam" id="2.30.42.10:FF:000155">
    <property type="entry name" value="membrane-associated guanylate kinase, WW and PDZ domain-containing protein 2 isoform X4"/>
    <property type="match status" value="1"/>
</dbReference>
<reference evidence="8" key="1">
    <citation type="submission" date="2020-04" db="EMBL/GenBank/DDBJ databases">
        <authorList>
            <person name="Neveu A P."/>
        </authorList>
    </citation>
    <scope>NUCLEOTIDE SEQUENCE</scope>
    <source>
        <tissue evidence="8">Whole embryo</tissue>
    </source>
</reference>
<dbReference type="CDD" id="cd06735">
    <property type="entry name" value="PDZ5_MAGI-1_3-like"/>
    <property type="match status" value="1"/>
</dbReference>
<feature type="compositionally biased region" description="Polar residues" evidence="4">
    <location>
        <begin position="1183"/>
        <end position="1198"/>
    </location>
</feature>
<feature type="domain" description="PDZ" evidence="7">
    <location>
        <begin position="951"/>
        <end position="1039"/>
    </location>
</feature>
<feature type="domain" description="PDZ" evidence="7">
    <location>
        <begin position="629"/>
        <end position="692"/>
    </location>
</feature>
<feature type="domain" description="WW" evidence="5">
    <location>
        <begin position="335"/>
        <end position="368"/>
    </location>
</feature>
<dbReference type="CDD" id="cd06730">
    <property type="entry name" value="PDZ0_MAGI-1_3-like"/>
    <property type="match status" value="1"/>
</dbReference>
<dbReference type="CDD" id="cd06731">
    <property type="entry name" value="PDZ1_MAGI-1_3-like"/>
    <property type="match status" value="1"/>
</dbReference>
<dbReference type="SMART" id="SM00456">
    <property type="entry name" value="WW"/>
    <property type="match status" value="2"/>
</dbReference>
<evidence type="ECO:0000256" key="1">
    <source>
        <dbReference type="ARBA" id="ARBA00004170"/>
    </source>
</evidence>
<accession>A0A6F9DJH1</accession>
<keyword evidence="8" id="KW-0418">Kinase</keyword>
<feature type="compositionally biased region" description="Low complexity" evidence="4">
    <location>
        <begin position="1155"/>
        <end position="1175"/>
    </location>
</feature>
<gene>
    <name evidence="8" type="primary">Magi2</name>
</gene>
<feature type="domain" description="WW" evidence="5">
    <location>
        <begin position="288"/>
        <end position="321"/>
    </location>
</feature>
<dbReference type="GO" id="GO:0007165">
    <property type="term" value="P:signal transduction"/>
    <property type="evidence" value="ECO:0007669"/>
    <property type="project" value="TreeGrafter"/>
</dbReference>
<feature type="compositionally biased region" description="Pro residues" evidence="4">
    <location>
        <begin position="184"/>
        <end position="193"/>
    </location>
</feature>
<dbReference type="SMART" id="SM00228">
    <property type="entry name" value="PDZ"/>
    <property type="match status" value="6"/>
</dbReference>
<protein>
    <submittedName>
        <fullName evidence="8">Membrane-associated guanylate kinase, WW and PDZ domain-containing protein 2</fullName>
    </submittedName>
</protein>
<feature type="domain" description="PDZ" evidence="7">
    <location>
        <begin position="432"/>
        <end position="500"/>
    </location>
</feature>
<keyword evidence="2" id="KW-0677">Repeat</keyword>
<feature type="region of interest" description="Disordered" evidence="4">
    <location>
        <begin position="181"/>
        <end position="272"/>
    </location>
</feature>
<feature type="compositionally biased region" description="Low complexity" evidence="4">
    <location>
        <begin position="1199"/>
        <end position="1209"/>
    </location>
</feature>
<keyword evidence="8" id="KW-0808">Transferase</keyword>
<dbReference type="PROSITE" id="PS50052">
    <property type="entry name" value="GUANYLATE_KINASE_2"/>
    <property type="match status" value="1"/>
</dbReference>
<feature type="region of interest" description="Disordered" evidence="4">
    <location>
        <begin position="916"/>
        <end position="941"/>
    </location>
</feature>
<sequence length="1344" mass="147046">MSGGKKHKHWSERVHESVVSRNKSGQLNLVIKGGAEEVKFPYFGSVKQDKVIYHSGKIQDGEILLEVNDKSVVGLTLYDLNNMIKQARDPVRFKTVKEGQTLTKDLKLFLSQRFNKGTVDHQLQVEMRDNLYLRTLPCTTRKLRDGEIDGKDYNFMSIEEFRELEKSGALLESGVYEGNYYGTPKPPPVPLSPPSVRRSNSASDLPGMHPSSDGKRKRNRSNIDPPTSNAGSPRRNHMFPPKDSPKKGLSVTTKQSSDASSPEPPNPVGNSKEAEMKLSLLSSEKLLGPLPEGWEMAQTESGDFYFIDHIGKKTSWLDPRLDATSRKKLEDCEDDELPYGWEKVEDPQYGVYYVDHIEKKTQFGNPVLEAKGKLPPEDPENPENLPPETQQATNPPPAIDGHLQGNEVSPQSDPEGYPFTTDPSKLKGIPHLVPIEKSARGFGFTIVGGDDPEEFLQIKSVVPDGPAAKTGNIEPGDVIVRVNDTCVLGWTHPDVVKLFQAIPITQIVTLQLCRGYPLMVDSDDPGTNFIPTRAVEPDDKPVEEFERQLRVLNTQLESHSVGLEGSGDLNLTSPSKSMPDITAQPHMERGYHGNHANMEMRRGMVHRNQNVFPNRAGSMGSLPAPLVMQVIIEKGDHGFGFTISDSPQGQRVKQVLDAERCHELVEDDILLEINGVAVQNMPHNNVVQILKECPVTSAAIFVIQRGPMMPQMYDPVPPRPQYMNGGVPVSHGYGNHHPQAYMRMKRSQTEPGLGSENGSVVSAPPSSSLQPTRNNHPVNALLTEYRAKQIASNFGRQMDHHPPSEYQRFGGHNLYHDPYAQQPESFIDLTVVLRREESGFGFRILGGNAQDESVTIGAIVPDGAADKEGTLRSGDELLTVDGQKVTRMGHNQVIALMGNAARNAVVQLGIRRRVGATQIPNRPASRGPNPHLSRPSSRGPVSVTMATQPFDIIIHRREREGFGFVIISSVKNSGVGFQAPHKIGRIIEGSPAARCGHLRVGDRILAVNNVDITHLHHGQIVNLIKDSGFSIELKVLPLEVDEELMGNHQNENSGYISVDLHRSKTGYGFGIRGGREYNMLLYVLRVAKDGPAAESGQIKVGDILVEINGRSTMDISHSQAINLIKQGGPTLRLLLKPGNGKVPEIESNVSGNHQPTSSSGPTPSSATFHSTSSTHEAQKRPPATNQSPSKISSPQGISRRQQQNSVKQQQIRRRANSSGNVMPADVSDDVAPTSSAGLGGRRAITPNPAQAAREVFQTQGEADDDVTIENQVDGKLPQDVAVHNKTNGTASHEKNAESADVDSPSADDDAAKSPKKSKNKSGSLKGKSSTKVGLWLSPKKKQAK</sequence>
<dbReference type="FunFam" id="2.30.42.10:FF:000012">
    <property type="entry name" value="Membrane associated guanylate kinase, WW and PDZ domain containing 1"/>
    <property type="match status" value="1"/>
</dbReference>
<dbReference type="SUPFAM" id="SSF51045">
    <property type="entry name" value="WW domain"/>
    <property type="match status" value="2"/>
</dbReference>
<dbReference type="CDD" id="cd06734">
    <property type="entry name" value="PDZ4_MAGI-1_3-like"/>
    <property type="match status" value="1"/>
</dbReference>
<feature type="compositionally biased region" description="Polar residues" evidence="4">
    <location>
        <begin position="222"/>
        <end position="231"/>
    </location>
</feature>
<evidence type="ECO:0000256" key="4">
    <source>
        <dbReference type="SAM" id="MobiDB-lite"/>
    </source>
</evidence>
<organism evidence="8">
    <name type="scientific">Phallusia mammillata</name>
    <dbReference type="NCBI Taxonomy" id="59560"/>
    <lineage>
        <taxon>Eukaryota</taxon>
        <taxon>Metazoa</taxon>
        <taxon>Chordata</taxon>
        <taxon>Tunicata</taxon>
        <taxon>Ascidiacea</taxon>
        <taxon>Phlebobranchia</taxon>
        <taxon>Ascidiidae</taxon>
        <taxon>Phallusia</taxon>
    </lineage>
</organism>
<dbReference type="GO" id="GO:0005737">
    <property type="term" value="C:cytoplasm"/>
    <property type="evidence" value="ECO:0007669"/>
    <property type="project" value="TreeGrafter"/>
</dbReference>
<dbReference type="PANTHER" id="PTHR10316">
    <property type="entry name" value="MEMBRANE ASSOCIATED GUANYLATE KINASE-RELATED"/>
    <property type="match status" value="1"/>
</dbReference>
<feature type="region of interest" description="Disordered" evidence="4">
    <location>
        <begin position="1135"/>
        <end position="1244"/>
    </location>
</feature>
<evidence type="ECO:0000259" key="7">
    <source>
        <dbReference type="PROSITE" id="PS50106"/>
    </source>
</evidence>
<dbReference type="PROSITE" id="PS00856">
    <property type="entry name" value="GUANYLATE_KINASE_1"/>
    <property type="match status" value="1"/>
</dbReference>
<keyword evidence="3" id="KW-0472">Membrane</keyword>
<dbReference type="InterPro" id="IPR036020">
    <property type="entry name" value="WW_dom_sf"/>
</dbReference>
<proteinExistence type="evidence at transcript level"/>
<feature type="compositionally biased region" description="Polar residues" evidence="4">
    <location>
        <begin position="250"/>
        <end position="260"/>
    </location>
</feature>
<dbReference type="GO" id="GO:0016301">
    <property type="term" value="F:kinase activity"/>
    <property type="evidence" value="ECO:0007669"/>
    <property type="project" value="UniProtKB-KW"/>
</dbReference>
<evidence type="ECO:0000259" key="5">
    <source>
        <dbReference type="PROSITE" id="PS50020"/>
    </source>
</evidence>
<dbReference type="InterPro" id="IPR027417">
    <property type="entry name" value="P-loop_NTPase"/>
</dbReference>
<dbReference type="PROSITE" id="PS50020">
    <property type="entry name" value="WW_DOMAIN_2"/>
    <property type="match status" value="2"/>
</dbReference>